<dbReference type="InterPro" id="IPR025714">
    <property type="entry name" value="Methyltranfer_dom"/>
</dbReference>
<evidence type="ECO:0000256" key="1">
    <source>
        <dbReference type="ARBA" id="ARBA00022603"/>
    </source>
</evidence>
<proteinExistence type="predicted"/>
<dbReference type="Proteomes" id="UP001174694">
    <property type="component" value="Unassembled WGS sequence"/>
</dbReference>
<dbReference type="CDD" id="cd02440">
    <property type="entry name" value="AdoMet_MTases"/>
    <property type="match status" value="1"/>
</dbReference>
<dbReference type="AlphaFoldDB" id="A0AA38VE27"/>
<sequence>MGSLGDTHPENLPSTSAKVDTLLASCLYDESLRTLAYIPRFKHRLAILDAWSIPTGTGPAPKVLDIGCGQGESTLALALELGPDARITGIDPARPDYGVPITVAEAHKHALESPLGPRMRFLRADAPSLLQPSPGQSTDTGSVGEQTLEFDAAALCHSLWYFPDKAGVYSLFSALAGAGIPRVYLAEYDFESARHDQAPHVLAARAQALFHACKVPREPGTRTLNVRAAPDVATVREAARAVGFRVAREGHLLPAPDMLEGHFEARYTQGEKFAERVRVEQLPKEQEEEILAYGPRIKAAMEELKEQGLEHVRAMDVWWAELELMK</sequence>
<keyword evidence="6" id="KW-1185">Reference proteome</keyword>
<comment type="caution">
    <text evidence="5">The sequence shown here is derived from an EMBL/GenBank/DDBJ whole genome shotgun (WGS) entry which is preliminary data.</text>
</comment>
<keyword evidence="3" id="KW-0949">S-adenosyl-L-methionine</keyword>
<dbReference type="GO" id="GO:0005739">
    <property type="term" value="C:mitochondrion"/>
    <property type="evidence" value="ECO:0007669"/>
    <property type="project" value="TreeGrafter"/>
</dbReference>
<reference evidence="5" key="1">
    <citation type="submission" date="2022-07" db="EMBL/GenBank/DDBJ databases">
        <title>Fungi with potential for degradation of polypropylene.</title>
        <authorList>
            <person name="Gostincar C."/>
        </authorList>
    </citation>
    <scope>NUCLEOTIDE SEQUENCE</scope>
    <source>
        <strain evidence="5">EXF-13308</strain>
    </source>
</reference>
<evidence type="ECO:0000256" key="2">
    <source>
        <dbReference type="ARBA" id="ARBA00022679"/>
    </source>
</evidence>
<evidence type="ECO:0000313" key="6">
    <source>
        <dbReference type="Proteomes" id="UP001174694"/>
    </source>
</evidence>
<name>A0AA38VE27_9PEZI</name>
<keyword evidence="2" id="KW-0808">Transferase</keyword>
<dbReference type="PANTHER" id="PTHR43464">
    <property type="entry name" value="METHYLTRANSFERASE"/>
    <property type="match status" value="1"/>
</dbReference>
<protein>
    <submittedName>
        <fullName evidence="5">Sam-dependent methyltransferase like protein</fullName>
    </submittedName>
</protein>
<accession>A0AA38VE27</accession>
<evidence type="ECO:0000256" key="3">
    <source>
        <dbReference type="ARBA" id="ARBA00022691"/>
    </source>
</evidence>
<evidence type="ECO:0000313" key="5">
    <source>
        <dbReference type="EMBL" id="KAJ9143370.1"/>
    </source>
</evidence>
<dbReference type="Pfam" id="PF13847">
    <property type="entry name" value="Methyltransf_31"/>
    <property type="match status" value="1"/>
</dbReference>
<gene>
    <name evidence="5" type="ORF">NKR23_g6593</name>
</gene>
<organism evidence="5 6">
    <name type="scientific">Pleurostoma richardsiae</name>
    <dbReference type="NCBI Taxonomy" id="41990"/>
    <lineage>
        <taxon>Eukaryota</taxon>
        <taxon>Fungi</taxon>
        <taxon>Dikarya</taxon>
        <taxon>Ascomycota</taxon>
        <taxon>Pezizomycotina</taxon>
        <taxon>Sordariomycetes</taxon>
        <taxon>Sordariomycetidae</taxon>
        <taxon>Calosphaeriales</taxon>
        <taxon>Pleurostomataceae</taxon>
        <taxon>Pleurostoma</taxon>
    </lineage>
</organism>
<dbReference type="EMBL" id="JANBVO010000019">
    <property type="protein sequence ID" value="KAJ9143370.1"/>
    <property type="molecule type" value="Genomic_DNA"/>
</dbReference>
<dbReference type="GO" id="GO:0010420">
    <property type="term" value="F:polyprenyldihydroxybenzoate methyltransferase activity"/>
    <property type="evidence" value="ECO:0007669"/>
    <property type="project" value="TreeGrafter"/>
</dbReference>
<feature type="domain" description="Methyltransferase" evidence="4">
    <location>
        <begin position="62"/>
        <end position="91"/>
    </location>
</feature>
<evidence type="ECO:0000259" key="4">
    <source>
        <dbReference type="Pfam" id="PF13847"/>
    </source>
</evidence>
<dbReference type="Gene3D" id="3.40.50.150">
    <property type="entry name" value="Vaccinia Virus protein VP39"/>
    <property type="match status" value="1"/>
</dbReference>
<dbReference type="InterPro" id="IPR029063">
    <property type="entry name" value="SAM-dependent_MTases_sf"/>
</dbReference>
<dbReference type="PANTHER" id="PTHR43464:SF19">
    <property type="entry name" value="UBIQUINONE BIOSYNTHESIS O-METHYLTRANSFERASE, MITOCHONDRIAL"/>
    <property type="match status" value="1"/>
</dbReference>
<keyword evidence="1 5" id="KW-0489">Methyltransferase</keyword>
<dbReference type="SUPFAM" id="SSF53335">
    <property type="entry name" value="S-adenosyl-L-methionine-dependent methyltransferases"/>
    <property type="match status" value="1"/>
</dbReference>
<dbReference type="GO" id="GO:0032259">
    <property type="term" value="P:methylation"/>
    <property type="evidence" value="ECO:0007669"/>
    <property type="project" value="UniProtKB-KW"/>
</dbReference>